<dbReference type="PROSITE" id="PS51480">
    <property type="entry name" value="DHAL"/>
    <property type="match status" value="1"/>
</dbReference>
<dbReference type="EMBL" id="JAUDFV010000155">
    <property type="protein sequence ID" value="KAL2715212.1"/>
    <property type="molecule type" value="Genomic_DNA"/>
</dbReference>
<keyword evidence="5" id="KW-0808">Transferase</keyword>
<dbReference type="GO" id="GO:0034012">
    <property type="term" value="F:FAD-AMP lyase (cyclizing) activity"/>
    <property type="evidence" value="ECO:0007669"/>
    <property type="project" value="UniProtKB-EC"/>
</dbReference>
<evidence type="ECO:0000256" key="13">
    <source>
        <dbReference type="ARBA" id="ARBA00047974"/>
    </source>
</evidence>
<keyword evidence="9" id="KW-0170">Cobalt</keyword>
<dbReference type="Proteomes" id="UP001607302">
    <property type="component" value="Unassembled WGS sequence"/>
</dbReference>
<dbReference type="AlphaFoldDB" id="A0ABD2A406"/>
<comment type="catalytic activity">
    <reaction evidence="13">
        <text>D-glyceraldehyde + ATP = D-glyceraldehyde 3-phosphate + ADP + H(+)</text>
        <dbReference type="Rhea" id="RHEA:13941"/>
        <dbReference type="ChEBI" id="CHEBI:15378"/>
        <dbReference type="ChEBI" id="CHEBI:17378"/>
        <dbReference type="ChEBI" id="CHEBI:30616"/>
        <dbReference type="ChEBI" id="CHEBI:59776"/>
        <dbReference type="ChEBI" id="CHEBI:456216"/>
        <dbReference type="EC" id="2.7.1.28"/>
    </reaction>
</comment>
<dbReference type="EC" id="2.7.1.28" evidence="2"/>
<evidence type="ECO:0000256" key="3">
    <source>
        <dbReference type="ARBA" id="ARBA00012578"/>
    </source>
</evidence>
<dbReference type="PROSITE" id="PS51481">
    <property type="entry name" value="DHAK"/>
    <property type="match status" value="1"/>
</dbReference>
<dbReference type="InterPro" id="IPR050861">
    <property type="entry name" value="Dihydroxyacetone_Kinase"/>
</dbReference>
<comment type="catalytic activity">
    <reaction evidence="15">
        <text>dihydroxyacetone + ATP = dihydroxyacetone phosphate + ADP + H(+)</text>
        <dbReference type="Rhea" id="RHEA:15773"/>
        <dbReference type="ChEBI" id="CHEBI:15378"/>
        <dbReference type="ChEBI" id="CHEBI:16016"/>
        <dbReference type="ChEBI" id="CHEBI:30616"/>
        <dbReference type="ChEBI" id="CHEBI:57642"/>
        <dbReference type="ChEBI" id="CHEBI:456216"/>
        <dbReference type="EC" id="2.7.1.29"/>
    </reaction>
</comment>
<dbReference type="FunFam" id="3.40.50.10440:FF:000001">
    <property type="entry name" value="Dihydroxyacetone kinase, DhaK subunit"/>
    <property type="match status" value="1"/>
</dbReference>
<evidence type="ECO:0000256" key="9">
    <source>
        <dbReference type="ARBA" id="ARBA00023285"/>
    </source>
</evidence>
<keyword evidence="7" id="KW-0418">Kinase</keyword>
<protein>
    <recommendedName>
        <fullName evidence="4">Triokinase/FMN cyclase</fullName>
        <ecNumber evidence="2">2.7.1.28</ecNumber>
        <ecNumber evidence="1">2.7.1.29</ecNumber>
        <ecNumber evidence="3">4.6.1.15</ecNumber>
    </recommendedName>
    <alternativeName>
        <fullName evidence="10">Bifunctional ATP-dependent dihydroxyacetone kinase/FAD-AMP lyase (cyclizing)</fullName>
    </alternativeName>
</protein>
<comment type="subunit">
    <text evidence="12">Homodimer. Interacts with IFIH1 (via the CARD domains), the interaction is inhibited by viral infection.</text>
</comment>
<evidence type="ECO:0000256" key="8">
    <source>
        <dbReference type="ARBA" id="ARBA00022840"/>
    </source>
</evidence>
<keyword evidence="6" id="KW-0547">Nucleotide-binding</keyword>
<evidence type="ECO:0000256" key="12">
    <source>
        <dbReference type="ARBA" id="ARBA00046681"/>
    </source>
</evidence>
<dbReference type="InterPro" id="IPR036117">
    <property type="entry name" value="DhaL_dom_sf"/>
</dbReference>
<keyword evidence="19" id="KW-1185">Reference proteome</keyword>
<dbReference type="SUPFAM" id="SSF101473">
    <property type="entry name" value="DhaL-like"/>
    <property type="match status" value="1"/>
</dbReference>
<evidence type="ECO:0000256" key="10">
    <source>
        <dbReference type="ARBA" id="ARBA00032426"/>
    </source>
</evidence>
<dbReference type="InterPro" id="IPR004007">
    <property type="entry name" value="DhaL_dom"/>
</dbReference>
<dbReference type="GO" id="GO:0050354">
    <property type="term" value="F:triokinase activity"/>
    <property type="evidence" value="ECO:0007669"/>
    <property type="project" value="UniProtKB-EC"/>
</dbReference>
<evidence type="ECO:0000256" key="11">
    <source>
        <dbReference type="ARBA" id="ARBA00045490"/>
    </source>
</evidence>
<evidence type="ECO:0000256" key="7">
    <source>
        <dbReference type="ARBA" id="ARBA00022777"/>
    </source>
</evidence>
<dbReference type="SMART" id="SM01120">
    <property type="entry name" value="Dak2"/>
    <property type="match status" value="1"/>
</dbReference>
<dbReference type="PANTHER" id="PTHR28629">
    <property type="entry name" value="TRIOKINASE/FMN CYCLASE"/>
    <property type="match status" value="1"/>
</dbReference>
<dbReference type="Gene3D" id="3.30.1180.20">
    <property type="entry name" value="Dihydroxyacetone kinase, domain 2"/>
    <property type="match status" value="1"/>
</dbReference>
<dbReference type="GO" id="GO:0004371">
    <property type="term" value="F:glycerone kinase activity"/>
    <property type="evidence" value="ECO:0007669"/>
    <property type="project" value="UniProtKB-EC"/>
</dbReference>
<feature type="domain" description="DhaK" evidence="17">
    <location>
        <begin position="7"/>
        <end position="342"/>
    </location>
</feature>
<reference evidence="18 19" key="1">
    <citation type="journal article" date="2024" name="Ann. Entomol. Soc. Am.">
        <title>Genomic analyses of the southern and eastern yellowjacket wasps (Hymenoptera: Vespidae) reveal evolutionary signatures of social life.</title>
        <authorList>
            <person name="Catto M.A."/>
            <person name="Caine P.B."/>
            <person name="Orr S.E."/>
            <person name="Hunt B.G."/>
            <person name="Goodisman M.A.D."/>
        </authorList>
    </citation>
    <scope>NUCLEOTIDE SEQUENCE [LARGE SCALE GENOMIC DNA]</scope>
    <source>
        <strain evidence="18">233</strain>
        <tissue evidence="18">Head and thorax</tissue>
    </source>
</reference>
<comment type="catalytic activity">
    <reaction evidence="14">
        <text>FAD = riboflavin cyclic-4',5'-phosphate + AMP + H(+)</text>
        <dbReference type="Rhea" id="RHEA:13729"/>
        <dbReference type="ChEBI" id="CHEBI:15378"/>
        <dbReference type="ChEBI" id="CHEBI:57692"/>
        <dbReference type="ChEBI" id="CHEBI:76202"/>
        <dbReference type="ChEBI" id="CHEBI:456215"/>
        <dbReference type="EC" id="4.6.1.15"/>
    </reaction>
</comment>
<organism evidence="18 19">
    <name type="scientific">Vespula squamosa</name>
    <name type="common">Southern yellow jacket</name>
    <name type="synonym">Wasp</name>
    <dbReference type="NCBI Taxonomy" id="30214"/>
    <lineage>
        <taxon>Eukaryota</taxon>
        <taxon>Metazoa</taxon>
        <taxon>Ecdysozoa</taxon>
        <taxon>Arthropoda</taxon>
        <taxon>Hexapoda</taxon>
        <taxon>Insecta</taxon>
        <taxon>Pterygota</taxon>
        <taxon>Neoptera</taxon>
        <taxon>Endopterygota</taxon>
        <taxon>Hymenoptera</taxon>
        <taxon>Apocrita</taxon>
        <taxon>Aculeata</taxon>
        <taxon>Vespoidea</taxon>
        <taxon>Vespidae</taxon>
        <taxon>Vespinae</taxon>
        <taxon>Vespula</taxon>
    </lineage>
</organism>
<evidence type="ECO:0000259" key="17">
    <source>
        <dbReference type="PROSITE" id="PS51481"/>
    </source>
</evidence>
<name>A0ABD2A406_VESSQ</name>
<sequence length="605" mass="66318">MQHLWNDPDQATESNLISIAEMHNGLVLLEDCKAILRRDYSNMTDKVKLISGGGTGNEPAHTGFVGPGMLTAAICGDISSAPPVNSILRVIDEIGANHSPGVLLIVPSYPGHRINFGLAKLRAEKMGIYVKMIIVGDDVCLENETSIEKRGLVGILFINKIAGAMAENNENLETIYNVCNRIINDGEIATISMGMKISFSYKDNLCSRNINVTKMEIGYGIHGESGICQVNSIEDIVTFIVHKLVMSSQNSDEMTNVRRFPVCHSVAVIVNNFGGSNQIECNIFTLEVIKQLKLLDLLVQRVYTGHLMTSLDSYGFQVSLLNLSVNSNLIKYLDSPTLAPAWPKVLTAEMVGFEQTHDLKTVVPTKYCMEYCNNNLSSMKAEGAMIEDRTGQVLLIIISFACEALIACAGQLNIMDQECGDGDCGTTLARGANAIKTAIRENKINSTNPFITFTNISCIIEKEMGGLQGGLYTLFFHAVAKVFSETDDQVIPRTWLNALIAGNKVISEFGKVSFGDRTMLDPLICAQNVLSNALDAEMHPIQAFGEAVKAAEKSANQTIYMRIRKTSLKKFKKFEYPDPGAHAIGIWMRAAYEGVKLKLVCQCEL</sequence>
<dbReference type="GO" id="GO:0005524">
    <property type="term" value="F:ATP binding"/>
    <property type="evidence" value="ECO:0007669"/>
    <property type="project" value="UniProtKB-KW"/>
</dbReference>
<evidence type="ECO:0000256" key="4">
    <source>
        <dbReference type="ARBA" id="ARBA00018932"/>
    </source>
</evidence>
<dbReference type="EC" id="2.7.1.29" evidence="1"/>
<dbReference type="InterPro" id="IPR004006">
    <property type="entry name" value="DhaK_dom"/>
</dbReference>
<dbReference type="Pfam" id="PF02734">
    <property type="entry name" value="Dak2"/>
    <property type="match status" value="1"/>
</dbReference>
<dbReference type="SUPFAM" id="SSF82549">
    <property type="entry name" value="DAK1/DegV-like"/>
    <property type="match status" value="1"/>
</dbReference>
<gene>
    <name evidence="18" type="ORF">V1478_014910</name>
</gene>
<evidence type="ECO:0000256" key="1">
    <source>
        <dbReference type="ARBA" id="ARBA00012107"/>
    </source>
</evidence>
<accession>A0ABD2A406</accession>
<evidence type="ECO:0000256" key="14">
    <source>
        <dbReference type="ARBA" id="ARBA00048526"/>
    </source>
</evidence>
<evidence type="ECO:0000256" key="6">
    <source>
        <dbReference type="ARBA" id="ARBA00022741"/>
    </source>
</evidence>
<dbReference type="Gene3D" id="1.25.40.340">
    <property type="match status" value="1"/>
</dbReference>
<dbReference type="Gene3D" id="3.40.50.10440">
    <property type="entry name" value="Dihydroxyacetone kinase, domain 1"/>
    <property type="match status" value="1"/>
</dbReference>
<evidence type="ECO:0000256" key="5">
    <source>
        <dbReference type="ARBA" id="ARBA00022679"/>
    </source>
</evidence>
<evidence type="ECO:0000259" key="16">
    <source>
        <dbReference type="PROSITE" id="PS51480"/>
    </source>
</evidence>
<comment type="function">
    <text evidence="11">Catalyzes both the phosphorylation of dihydroxyacetone and of glyceraldehyde, and the splitting of ribonucleoside diphosphate-X compounds among which FAD is the best substrate. Represses IFIH1-mediated cellular antiviral response.</text>
</comment>
<evidence type="ECO:0000256" key="15">
    <source>
        <dbReference type="ARBA" id="ARBA00048898"/>
    </source>
</evidence>
<dbReference type="EC" id="4.6.1.15" evidence="3"/>
<dbReference type="PANTHER" id="PTHR28629:SF4">
    <property type="entry name" value="TRIOKINASE_FMN CYCLASE"/>
    <property type="match status" value="1"/>
</dbReference>
<keyword evidence="8" id="KW-0067">ATP-binding</keyword>
<feature type="domain" description="DhaL" evidence="16">
    <location>
        <begin position="392"/>
        <end position="593"/>
    </location>
</feature>
<dbReference type="Pfam" id="PF02733">
    <property type="entry name" value="Dak1"/>
    <property type="match status" value="1"/>
</dbReference>
<proteinExistence type="predicted"/>
<comment type="caution">
    <text evidence="18">The sequence shown here is derived from an EMBL/GenBank/DDBJ whole genome shotgun (WGS) entry which is preliminary data.</text>
</comment>
<dbReference type="FunFam" id="1.25.40.340:FF:000002">
    <property type="entry name" value="Dihydroxyacetone kinase, L subunit"/>
    <property type="match status" value="1"/>
</dbReference>
<evidence type="ECO:0000256" key="2">
    <source>
        <dbReference type="ARBA" id="ARBA00012110"/>
    </source>
</evidence>
<evidence type="ECO:0000313" key="18">
    <source>
        <dbReference type="EMBL" id="KAL2715212.1"/>
    </source>
</evidence>
<evidence type="ECO:0000313" key="19">
    <source>
        <dbReference type="Proteomes" id="UP001607302"/>
    </source>
</evidence>